<evidence type="ECO:0000259" key="2">
    <source>
        <dbReference type="Pfam" id="PF17802"/>
    </source>
</evidence>
<dbReference type="InterPro" id="IPR045826">
    <property type="entry name" value="SpaA_PFL_dom_2"/>
</dbReference>
<dbReference type="Pfam" id="PF19403">
    <property type="entry name" value="SpaA_2"/>
    <property type="match status" value="2"/>
</dbReference>
<organism evidence="4 5">
    <name type="scientific">Glutamicibacter uratoxydans</name>
    <name type="common">Arthrobacter uratoxydans</name>
    <dbReference type="NCBI Taxonomy" id="43667"/>
    <lineage>
        <taxon>Bacteria</taxon>
        <taxon>Bacillati</taxon>
        <taxon>Actinomycetota</taxon>
        <taxon>Actinomycetes</taxon>
        <taxon>Micrococcales</taxon>
        <taxon>Micrococcaceae</taxon>
        <taxon>Glutamicibacter</taxon>
    </lineage>
</organism>
<name>A0A4Y4DQX7_GLUUR</name>
<dbReference type="GO" id="GO:0005975">
    <property type="term" value="P:carbohydrate metabolic process"/>
    <property type="evidence" value="ECO:0007669"/>
    <property type="project" value="UniProtKB-ARBA"/>
</dbReference>
<evidence type="ECO:0000313" key="4">
    <source>
        <dbReference type="EMBL" id="GED05778.1"/>
    </source>
</evidence>
<reference evidence="4 5" key="1">
    <citation type="submission" date="2019-06" db="EMBL/GenBank/DDBJ databases">
        <title>Whole genome shotgun sequence of Glutamicibacter uratoxydans NBRC 15515.</title>
        <authorList>
            <person name="Hosoyama A."/>
            <person name="Uohara A."/>
            <person name="Ohji S."/>
            <person name="Ichikawa N."/>
        </authorList>
    </citation>
    <scope>NUCLEOTIDE SEQUENCE [LARGE SCALE GENOMIC DNA]</scope>
    <source>
        <strain evidence="4 5">NBRC 15515</strain>
    </source>
</reference>
<accession>A0A4Y4DQX7</accession>
<dbReference type="InterPro" id="IPR013783">
    <property type="entry name" value="Ig-like_fold"/>
</dbReference>
<dbReference type="AlphaFoldDB" id="A0A4Y4DQX7"/>
<sequence length="656" mass="69396">MLIQQNGNSNLDFVQAYKWSSGQWIAIGKNGFAGAINTAPIQSLDGRTIDTGMFAEVAINLSALFGPANCSGNYGWLNVRSNTAANDTSSLKDWVRPTQLDVPSTCSDLTVDKEWVIDGQTFKDGQQPEGFDAELTISGVIDPEFGTSYSERTSGARFEAGQTVTIGESDPVIVPAGCVNVPKGNIGDFELSAGANRYKITNTVTCTHLTLVKEVKGGSAVPSDWTLTATGPDTVSGRADSDAVTNVRIENGTYVLSEAGTAAKYQQTALKCDNGTLTGDSVEIAKGTHVTCTFTNTVEIDLQVNKSWKINGDAYDNGKQPIGEAGLSVDGQTDPKFGDVLTGNLLGDEVGISEKVSGLPATCTVTSTFNGQDVTIGEAYKHTMVDGDTNVVNVVNTVVCTQKMTLVKQVNNEPYGGELGLDPDQWTLTASKDSLPVVTGKHGSDDVKNVEVETGTFTLSEAGPQGYEQEGSWTCEGADVDGDQVKVELGDTVTCTVVNKALPGSVTWTKVDSVTKSPLPGSEWTVTYGGKSFTVVDCDEAPCAAETDEVDVLLDQDPAAGSFKLDGLSWGDYELTESVAPPGYVRSDAVHEFTITNLDLERAVDLKSIENVQVTGPDLPLTGGIGRDHIYLLGGLVLAIGTSVLGVRGFLKRRTR</sequence>
<proteinExistence type="predicted"/>
<feature type="transmembrane region" description="Helical" evidence="1">
    <location>
        <begin position="630"/>
        <end position="651"/>
    </location>
</feature>
<dbReference type="Proteomes" id="UP000316612">
    <property type="component" value="Unassembled WGS sequence"/>
</dbReference>
<evidence type="ECO:0000256" key="1">
    <source>
        <dbReference type="SAM" id="Phobius"/>
    </source>
</evidence>
<dbReference type="EMBL" id="BJNY01000006">
    <property type="protein sequence ID" value="GED05778.1"/>
    <property type="molecule type" value="Genomic_DNA"/>
</dbReference>
<gene>
    <name evidence="4" type="ORF">AUR04nite_13100</name>
</gene>
<feature type="domain" description="SpaA-like prealbumin fold" evidence="3">
    <location>
        <begin position="403"/>
        <end position="497"/>
    </location>
</feature>
<keyword evidence="5" id="KW-1185">Reference proteome</keyword>
<keyword evidence="1" id="KW-0812">Transmembrane</keyword>
<comment type="caution">
    <text evidence="4">The sequence shown here is derived from an EMBL/GenBank/DDBJ whole genome shotgun (WGS) entry which is preliminary data.</text>
</comment>
<feature type="domain" description="SpaA-like prealbumin fold" evidence="2">
    <location>
        <begin position="504"/>
        <end position="599"/>
    </location>
</feature>
<feature type="domain" description="SpaA-like prealbumin fold" evidence="3">
    <location>
        <begin position="207"/>
        <end position="293"/>
    </location>
</feature>
<evidence type="ECO:0000313" key="5">
    <source>
        <dbReference type="Proteomes" id="UP000316612"/>
    </source>
</evidence>
<protein>
    <submittedName>
        <fullName evidence="4">Uncharacterized protein</fullName>
    </submittedName>
</protein>
<keyword evidence="1" id="KW-0472">Membrane</keyword>
<evidence type="ECO:0000259" key="3">
    <source>
        <dbReference type="Pfam" id="PF19403"/>
    </source>
</evidence>
<dbReference type="Gene3D" id="2.60.40.10">
    <property type="entry name" value="Immunoglobulins"/>
    <property type="match status" value="1"/>
</dbReference>
<dbReference type="Pfam" id="PF17802">
    <property type="entry name" value="SpaA"/>
    <property type="match status" value="1"/>
</dbReference>
<keyword evidence="1" id="KW-1133">Transmembrane helix</keyword>
<dbReference type="InterPro" id="IPR041033">
    <property type="entry name" value="SpaA_PFL_dom_1"/>
</dbReference>